<evidence type="ECO:0000313" key="1">
    <source>
        <dbReference type="EMBL" id="GGY74855.1"/>
    </source>
</evidence>
<name>A0ABQ3B2S0_9GAMM</name>
<reference evidence="2" key="1">
    <citation type="journal article" date="2019" name="Int. J. Syst. Evol. Microbiol.">
        <title>The Global Catalogue of Microorganisms (GCM) 10K type strain sequencing project: providing services to taxonomists for standard genome sequencing and annotation.</title>
        <authorList>
            <consortium name="The Broad Institute Genomics Platform"/>
            <consortium name="The Broad Institute Genome Sequencing Center for Infectious Disease"/>
            <person name="Wu L."/>
            <person name="Ma J."/>
        </authorList>
    </citation>
    <scope>NUCLEOTIDE SEQUENCE [LARGE SCALE GENOMIC DNA]</scope>
    <source>
        <strain evidence="2">KCTC 22280</strain>
    </source>
</reference>
<dbReference type="EMBL" id="BMXV01000005">
    <property type="protein sequence ID" value="GGY74855.1"/>
    <property type="molecule type" value="Genomic_DNA"/>
</dbReference>
<organism evidence="1 2">
    <name type="scientific">Marinobacter zhanjiangensis</name>
    <dbReference type="NCBI Taxonomy" id="578215"/>
    <lineage>
        <taxon>Bacteria</taxon>
        <taxon>Pseudomonadati</taxon>
        <taxon>Pseudomonadota</taxon>
        <taxon>Gammaproteobacteria</taxon>
        <taxon>Pseudomonadales</taxon>
        <taxon>Marinobacteraceae</taxon>
        <taxon>Marinobacter</taxon>
    </lineage>
</organism>
<accession>A0ABQ3B2S0</accession>
<proteinExistence type="predicted"/>
<evidence type="ECO:0000313" key="2">
    <source>
        <dbReference type="Proteomes" id="UP000601597"/>
    </source>
</evidence>
<protein>
    <submittedName>
        <fullName evidence="1">Uncharacterized protein</fullName>
    </submittedName>
</protein>
<sequence length="61" mass="7173">MRGVIPRIGDHSLRDISRRPGQSFEDLFDERFELYQRYCDIWVKASELKQDKVCEAVVSAL</sequence>
<dbReference type="InterPro" id="IPR027417">
    <property type="entry name" value="P-loop_NTPase"/>
</dbReference>
<gene>
    <name evidence="1" type="ORF">GCM10007071_22530</name>
</gene>
<comment type="caution">
    <text evidence="1">The sequence shown here is derived from an EMBL/GenBank/DDBJ whole genome shotgun (WGS) entry which is preliminary data.</text>
</comment>
<dbReference type="Proteomes" id="UP000601597">
    <property type="component" value="Unassembled WGS sequence"/>
</dbReference>
<keyword evidence="2" id="KW-1185">Reference proteome</keyword>
<dbReference type="Gene3D" id="3.40.50.300">
    <property type="entry name" value="P-loop containing nucleotide triphosphate hydrolases"/>
    <property type="match status" value="1"/>
</dbReference>